<dbReference type="PANTHER" id="PTHR30250">
    <property type="entry name" value="PST FAMILY PREDICTED COLANIC ACID TRANSPORTER"/>
    <property type="match status" value="1"/>
</dbReference>
<feature type="transmembrane region" description="Helical" evidence="6">
    <location>
        <begin position="12"/>
        <end position="31"/>
    </location>
</feature>
<feature type="transmembrane region" description="Helical" evidence="6">
    <location>
        <begin position="160"/>
        <end position="180"/>
    </location>
</feature>
<dbReference type="PANTHER" id="PTHR30250:SF11">
    <property type="entry name" value="O-ANTIGEN TRANSPORTER-RELATED"/>
    <property type="match status" value="1"/>
</dbReference>
<dbReference type="Proteomes" id="UP001139286">
    <property type="component" value="Unassembled WGS sequence"/>
</dbReference>
<dbReference type="AlphaFoldDB" id="A0A9X1L561"/>
<keyword evidence="3 6" id="KW-0812">Transmembrane</keyword>
<feature type="transmembrane region" description="Helical" evidence="6">
    <location>
        <begin position="127"/>
        <end position="148"/>
    </location>
</feature>
<keyword evidence="2" id="KW-1003">Cell membrane</keyword>
<evidence type="ECO:0000256" key="1">
    <source>
        <dbReference type="ARBA" id="ARBA00004651"/>
    </source>
</evidence>
<gene>
    <name evidence="7" type="ORF">LG651_11600</name>
</gene>
<dbReference type="EMBL" id="JAJAPX010000004">
    <property type="protein sequence ID" value="MCB4808897.1"/>
    <property type="molecule type" value="Genomic_DNA"/>
</dbReference>
<evidence type="ECO:0000313" key="8">
    <source>
        <dbReference type="Proteomes" id="UP001139286"/>
    </source>
</evidence>
<dbReference type="RefSeq" id="WP_226696291.1">
    <property type="nucleotide sequence ID" value="NZ_JAJAPX010000004.1"/>
</dbReference>
<feature type="transmembrane region" description="Helical" evidence="6">
    <location>
        <begin position="307"/>
        <end position="331"/>
    </location>
</feature>
<proteinExistence type="predicted"/>
<organism evidence="7 8">
    <name type="scientific">Neotamlana sargassicola</name>
    <dbReference type="NCBI Taxonomy" id="2883125"/>
    <lineage>
        <taxon>Bacteria</taxon>
        <taxon>Pseudomonadati</taxon>
        <taxon>Bacteroidota</taxon>
        <taxon>Flavobacteriia</taxon>
        <taxon>Flavobacteriales</taxon>
        <taxon>Flavobacteriaceae</taxon>
        <taxon>Neotamlana</taxon>
    </lineage>
</organism>
<feature type="transmembrane region" description="Helical" evidence="6">
    <location>
        <begin position="263"/>
        <end position="286"/>
    </location>
</feature>
<dbReference type="InterPro" id="IPR050833">
    <property type="entry name" value="Poly_Biosynth_Transport"/>
</dbReference>
<evidence type="ECO:0000256" key="5">
    <source>
        <dbReference type="ARBA" id="ARBA00023136"/>
    </source>
</evidence>
<feature type="transmembrane region" description="Helical" evidence="6">
    <location>
        <begin position="225"/>
        <end position="251"/>
    </location>
</feature>
<dbReference type="GO" id="GO:0005886">
    <property type="term" value="C:plasma membrane"/>
    <property type="evidence" value="ECO:0007669"/>
    <property type="project" value="UniProtKB-SubCell"/>
</dbReference>
<reference evidence="7" key="1">
    <citation type="submission" date="2021-10" db="EMBL/GenBank/DDBJ databases">
        <title>Tamlana sargassums sp. nov., and Tamlana laminarinivorans sp. nov., two new bacteria isolated from the brown alga.</title>
        <authorList>
            <person name="Li J."/>
        </authorList>
    </citation>
    <scope>NUCLEOTIDE SEQUENCE</scope>
    <source>
        <strain evidence="7">62-3</strain>
    </source>
</reference>
<dbReference type="Pfam" id="PF13440">
    <property type="entry name" value="Polysacc_synt_3"/>
    <property type="match status" value="1"/>
</dbReference>
<evidence type="ECO:0000256" key="3">
    <source>
        <dbReference type="ARBA" id="ARBA00022692"/>
    </source>
</evidence>
<evidence type="ECO:0000256" key="6">
    <source>
        <dbReference type="SAM" id="Phobius"/>
    </source>
</evidence>
<comment type="subcellular location">
    <subcellularLocation>
        <location evidence="1">Cell membrane</location>
        <topology evidence="1">Multi-pass membrane protein</topology>
    </subcellularLocation>
</comment>
<comment type="caution">
    <text evidence="7">The sequence shown here is derived from an EMBL/GenBank/DDBJ whole genome shotgun (WGS) entry which is preliminary data.</text>
</comment>
<feature type="transmembrane region" description="Helical" evidence="6">
    <location>
        <begin position="458"/>
        <end position="476"/>
    </location>
</feature>
<evidence type="ECO:0000313" key="7">
    <source>
        <dbReference type="EMBL" id="MCB4808897.1"/>
    </source>
</evidence>
<feature type="transmembrane region" description="Helical" evidence="6">
    <location>
        <begin position="337"/>
        <end position="356"/>
    </location>
</feature>
<sequence length="492" mass="54453">MQNTQKSYRQVFASTSLFSSVQLLNIIASAARSKFAAIFIGPVGIGILGALNAVINLISGISKIGLDTSAVKDIAYANKEGDTNKVNGIIFTLKRILWFTGLLGALTTIFLSGFLSDLTFGNANYVFSFFWLSIAVLFNQLTVGNLAVFQGLRRLRELAFSNLIASIASVIIVVPCYYFFQLKGIVPSIILVSLVTFIISAYFSRFTRLKLPKQSYLKTFAKGKAMIKLGAVLSINSLISLVVAYVMQVYITTVGGLTQVGFYNAAIVIVNSYVGIVFNAMSKDYFPRLSETINNKKLIEEKVSQQALIAILFLAPIVIFFIAFAQIIIRLLYSKEFLPIVAFVSLALLGTLFKALSWSKGYVIIAKGDSKVFIKTAIGFNTLLLILNIYGYNFYGLFGLGVSFVVYYIIHYIIISLVLKYRYHITFNKEVIIIFSQSFVLSGVAYLSTFIGNPVLKFLVLIIILLVSIGVSVYHLDKKLNLIALLKNKIKK</sequence>
<name>A0A9X1L561_9FLAO</name>
<protein>
    <submittedName>
        <fullName evidence="7">Oligosaccharide flippase family protein</fullName>
    </submittedName>
</protein>
<keyword evidence="4 6" id="KW-1133">Transmembrane helix</keyword>
<feature type="transmembrane region" description="Helical" evidence="6">
    <location>
        <begin position="96"/>
        <end position="115"/>
    </location>
</feature>
<accession>A0A9X1L561</accession>
<evidence type="ECO:0000256" key="2">
    <source>
        <dbReference type="ARBA" id="ARBA00022475"/>
    </source>
</evidence>
<feature type="transmembrane region" description="Helical" evidence="6">
    <location>
        <begin position="431"/>
        <end position="452"/>
    </location>
</feature>
<keyword evidence="8" id="KW-1185">Reference proteome</keyword>
<evidence type="ECO:0000256" key="4">
    <source>
        <dbReference type="ARBA" id="ARBA00022989"/>
    </source>
</evidence>
<feature type="transmembrane region" description="Helical" evidence="6">
    <location>
        <begin position="186"/>
        <end position="204"/>
    </location>
</feature>
<feature type="transmembrane region" description="Helical" evidence="6">
    <location>
        <begin position="372"/>
        <end position="391"/>
    </location>
</feature>
<keyword evidence="5 6" id="KW-0472">Membrane</keyword>
<feature type="transmembrane region" description="Helical" evidence="6">
    <location>
        <begin position="397"/>
        <end position="419"/>
    </location>
</feature>
<feature type="transmembrane region" description="Helical" evidence="6">
    <location>
        <begin position="37"/>
        <end position="58"/>
    </location>
</feature>